<organism evidence="12 13">
    <name type="scientific">Blepharisma stoltei</name>
    <dbReference type="NCBI Taxonomy" id="1481888"/>
    <lineage>
        <taxon>Eukaryota</taxon>
        <taxon>Sar</taxon>
        <taxon>Alveolata</taxon>
        <taxon>Ciliophora</taxon>
        <taxon>Postciliodesmatophora</taxon>
        <taxon>Heterotrichea</taxon>
        <taxon>Heterotrichida</taxon>
        <taxon>Blepharismidae</taxon>
        <taxon>Blepharisma</taxon>
    </lineage>
</organism>
<evidence type="ECO:0000256" key="8">
    <source>
        <dbReference type="ARBA" id="ARBA00022990"/>
    </source>
</evidence>
<dbReference type="CDD" id="cd00051">
    <property type="entry name" value="EFh"/>
    <property type="match status" value="1"/>
</dbReference>
<proteinExistence type="inferred from homology"/>
<dbReference type="PROSITE" id="PS50222">
    <property type="entry name" value="EF_HAND_2"/>
    <property type="match status" value="3"/>
</dbReference>
<feature type="domain" description="EF-hand" evidence="11">
    <location>
        <begin position="6"/>
        <end position="41"/>
    </location>
</feature>
<comment type="similarity">
    <text evidence="2">Belongs to the centrin family.</text>
</comment>
<dbReference type="PANTHER" id="PTHR23048:SF0">
    <property type="entry name" value="CALMODULIN LIKE 3"/>
    <property type="match status" value="1"/>
</dbReference>
<comment type="caution">
    <text evidence="12">The sequence shown here is derived from an EMBL/GenBank/DDBJ whole genome shotgun (WGS) entry which is preliminary data.</text>
</comment>
<dbReference type="Proteomes" id="UP001162131">
    <property type="component" value="Unassembled WGS sequence"/>
</dbReference>
<dbReference type="EMBL" id="CAJZBQ010000032">
    <property type="protein sequence ID" value="CAG9322746.1"/>
    <property type="molecule type" value="Genomic_DNA"/>
</dbReference>
<reference evidence="12" key="1">
    <citation type="submission" date="2021-09" db="EMBL/GenBank/DDBJ databases">
        <authorList>
            <consortium name="AG Swart"/>
            <person name="Singh M."/>
            <person name="Singh A."/>
            <person name="Seah K."/>
            <person name="Emmerich C."/>
        </authorList>
    </citation>
    <scope>NUCLEOTIDE SEQUENCE</scope>
    <source>
        <strain evidence="12">ATCC30299</strain>
    </source>
</reference>
<dbReference type="SMART" id="SM00054">
    <property type="entry name" value="EFh"/>
    <property type="match status" value="3"/>
</dbReference>
<evidence type="ECO:0000256" key="1">
    <source>
        <dbReference type="ARBA" id="ARBA00004245"/>
    </source>
</evidence>
<evidence type="ECO:0000256" key="2">
    <source>
        <dbReference type="ARBA" id="ARBA00005253"/>
    </source>
</evidence>
<evidence type="ECO:0000256" key="9">
    <source>
        <dbReference type="ARBA" id="ARBA00023212"/>
    </source>
</evidence>
<comment type="function">
    <text evidence="10">Plays a fundamental role in microtubule organizing center structure and function. Component of the infraciliary lattice (ICL) and the ciliary basal bodies.</text>
</comment>
<dbReference type="PROSITE" id="PS00018">
    <property type="entry name" value="EF_HAND_1"/>
    <property type="match status" value="2"/>
</dbReference>
<dbReference type="InterPro" id="IPR050230">
    <property type="entry name" value="CALM/Myosin/TropC-like"/>
</dbReference>
<evidence type="ECO:0000256" key="10">
    <source>
        <dbReference type="ARBA" id="ARBA00025692"/>
    </source>
</evidence>
<sequence>MESEDDKELRIRDAFRMIDRDGNNLIELKEVEAFIFNQGMNIQQEELQEFMEKIDTNRDGNIQYGEFEKAMKEFYEEGAEERMLKQVFDSIDRDHDGCIRSNELKYALYCLGEEIPDADIENMIQFATNGNDFVTFSEFVKMSK</sequence>
<dbReference type="SUPFAM" id="SSF47473">
    <property type="entry name" value="EF-hand"/>
    <property type="match status" value="1"/>
</dbReference>
<keyword evidence="8" id="KW-0007">Acetylation</keyword>
<feature type="domain" description="EF-hand" evidence="11">
    <location>
        <begin position="42"/>
        <end position="77"/>
    </location>
</feature>
<dbReference type="InterPro" id="IPR002048">
    <property type="entry name" value="EF_hand_dom"/>
</dbReference>
<keyword evidence="9" id="KW-0206">Cytoskeleton</keyword>
<evidence type="ECO:0000313" key="13">
    <source>
        <dbReference type="Proteomes" id="UP001162131"/>
    </source>
</evidence>
<gene>
    <name evidence="12" type="ORF">BSTOLATCC_MIC31862</name>
</gene>
<dbReference type="FunFam" id="1.10.238.10:FF:000178">
    <property type="entry name" value="Calmodulin-2 A"/>
    <property type="match status" value="1"/>
</dbReference>
<accession>A0AAU9J720</accession>
<evidence type="ECO:0000256" key="4">
    <source>
        <dbReference type="ARBA" id="ARBA00022490"/>
    </source>
</evidence>
<comment type="subcellular location">
    <subcellularLocation>
        <location evidence="1">Cytoplasm</location>
        <location evidence="1">Cytoskeleton</location>
    </subcellularLocation>
</comment>
<dbReference type="PANTHER" id="PTHR23048">
    <property type="entry name" value="MYOSIN LIGHT CHAIN 1, 3"/>
    <property type="match status" value="1"/>
</dbReference>
<name>A0AAU9J720_9CILI</name>
<dbReference type="GO" id="GO:0016460">
    <property type="term" value="C:myosin II complex"/>
    <property type="evidence" value="ECO:0007669"/>
    <property type="project" value="TreeGrafter"/>
</dbReference>
<protein>
    <recommendedName>
        <fullName evidence="3">Calmodulin</fullName>
    </recommendedName>
</protein>
<keyword evidence="13" id="KW-1185">Reference proteome</keyword>
<evidence type="ECO:0000256" key="6">
    <source>
        <dbReference type="ARBA" id="ARBA00022737"/>
    </source>
</evidence>
<dbReference type="AlphaFoldDB" id="A0AAU9J720"/>
<dbReference type="GO" id="GO:0005509">
    <property type="term" value="F:calcium ion binding"/>
    <property type="evidence" value="ECO:0007669"/>
    <property type="project" value="InterPro"/>
</dbReference>
<feature type="domain" description="EF-hand" evidence="11">
    <location>
        <begin position="79"/>
        <end position="114"/>
    </location>
</feature>
<evidence type="ECO:0000256" key="5">
    <source>
        <dbReference type="ARBA" id="ARBA00022723"/>
    </source>
</evidence>
<keyword evidence="4" id="KW-0963">Cytoplasm</keyword>
<evidence type="ECO:0000259" key="11">
    <source>
        <dbReference type="PROSITE" id="PS50222"/>
    </source>
</evidence>
<dbReference type="InterPro" id="IPR018247">
    <property type="entry name" value="EF_Hand_1_Ca_BS"/>
</dbReference>
<dbReference type="Gene3D" id="1.10.238.10">
    <property type="entry name" value="EF-hand"/>
    <property type="match status" value="2"/>
</dbReference>
<evidence type="ECO:0000256" key="7">
    <source>
        <dbReference type="ARBA" id="ARBA00022837"/>
    </source>
</evidence>
<keyword evidence="6" id="KW-0677">Repeat</keyword>
<dbReference type="InterPro" id="IPR011992">
    <property type="entry name" value="EF-hand-dom_pair"/>
</dbReference>
<evidence type="ECO:0000313" key="12">
    <source>
        <dbReference type="EMBL" id="CAG9322746.1"/>
    </source>
</evidence>
<evidence type="ECO:0000256" key="3">
    <source>
        <dbReference type="ARBA" id="ARBA00020786"/>
    </source>
</evidence>
<keyword evidence="7" id="KW-0106">Calcium</keyword>
<dbReference type="Pfam" id="PF13499">
    <property type="entry name" value="EF-hand_7"/>
    <property type="match status" value="2"/>
</dbReference>
<keyword evidence="5" id="KW-0479">Metal-binding</keyword>